<dbReference type="CDD" id="cd06173">
    <property type="entry name" value="MFS_MefA_like"/>
    <property type="match status" value="1"/>
</dbReference>
<dbReference type="SUPFAM" id="SSF103473">
    <property type="entry name" value="MFS general substrate transporter"/>
    <property type="match status" value="1"/>
</dbReference>
<feature type="transmembrane region" description="Helical" evidence="7">
    <location>
        <begin position="295"/>
        <end position="313"/>
    </location>
</feature>
<sequence>MEDQVRQNKEAPDFKRNVQVFRFIGGNLVSFFGDQIYFIALPLIILAITNSPLSMGIAAAVEKLAVLLQPLAGELADRLSRKWLLLFCDFGRFIVMGVMGFLHIIGNLTLWEIYTGAFVFGVLTQIYNTCQFASIPALVQEKDLQLANSINSGIFQTAVFIGPGVGGLLISLFNPGVGLILNSLTFLFGFVMVLSLRLESQVRLKEKEGRSILDGIQEGFQFVLTQKPILVTNLAMLISVFGTTLFLTMLVVHLKAAAELTAIQIGWVLSIGGAASIIGSLSTSKLKKHFSYRKILFTAGFTGGLSIVLFGMSEHLLTLAVMNAVGQLRHQS</sequence>
<gene>
    <name evidence="9" type="ORF">MUN89_12855</name>
</gene>
<feature type="transmembrane region" description="Helical" evidence="7">
    <location>
        <begin position="234"/>
        <end position="254"/>
    </location>
</feature>
<evidence type="ECO:0000256" key="5">
    <source>
        <dbReference type="ARBA" id="ARBA00022989"/>
    </source>
</evidence>
<evidence type="ECO:0000256" key="3">
    <source>
        <dbReference type="ARBA" id="ARBA00022475"/>
    </source>
</evidence>
<reference evidence="9 10" key="1">
    <citation type="submission" date="2022-04" db="EMBL/GenBank/DDBJ databases">
        <title>Halobacillus sp. isolated from saltern.</title>
        <authorList>
            <person name="Won M."/>
            <person name="Lee C.-M."/>
            <person name="Woen H.-Y."/>
            <person name="Kwon S.-W."/>
        </authorList>
    </citation>
    <scope>NUCLEOTIDE SEQUENCE [LARGE SCALE GENOMIC DNA]</scope>
    <source>
        <strain evidence="9 10">SSBR10-3</strain>
    </source>
</reference>
<organism evidence="9 10">
    <name type="scientific">Halobacillus salinarum</name>
    <dbReference type="NCBI Taxonomy" id="2932257"/>
    <lineage>
        <taxon>Bacteria</taxon>
        <taxon>Bacillati</taxon>
        <taxon>Bacillota</taxon>
        <taxon>Bacilli</taxon>
        <taxon>Bacillales</taxon>
        <taxon>Bacillaceae</taxon>
        <taxon>Halobacillus</taxon>
    </lineage>
</organism>
<keyword evidence="3" id="KW-1003">Cell membrane</keyword>
<feature type="domain" description="Major facilitator superfamily (MFS) profile" evidence="8">
    <location>
        <begin position="228"/>
        <end position="332"/>
    </location>
</feature>
<accession>A0ABY4EL87</accession>
<proteinExistence type="predicted"/>
<feature type="transmembrane region" description="Helical" evidence="7">
    <location>
        <begin position="151"/>
        <end position="173"/>
    </location>
</feature>
<dbReference type="RefSeq" id="WP_244708211.1">
    <property type="nucleotide sequence ID" value="NZ_CP095073.1"/>
</dbReference>
<dbReference type="InterPro" id="IPR036259">
    <property type="entry name" value="MFS_trans_sf"/>
</dbReference>
<keyword evidence="2" id="KW-0813">Transport</keyword>
<evidence type="ECO:0000256" key="1">
    <source>
        <dbReference type="ARBA" id="ARBA00004651"/>
    </source>
</evidence>
<dbReference type="PROSITE" id="PS50850">
    <property type="entry name" value="MFS"/>
    <property type="match status" value="1"/>
</dbReference>
<keyword evidence="5 7" id="KW-1133">Transmembrane helix</keyword>
<evidence type="ECO:0000256" key="6">
    <source>
        <dbReference type="ARBA" id="ARBA00023136"/>
    </source>
</evidence>
<dbReference type="PANTHER" id="PTHR43266:SF2">
    <property type="entry name" value="MAJOR FACILITATOR SUPERFAMILY (MFS) PROFILE DOMAIN-CONTAINING PROTEIN"/>
    <property type="match status" value="1"/>
</dbReference>
<evidence type="ECO:0000256" key="7">
    <source>
        <dbReference type="SAM" id="Phobius"/>
    </source>
</evidence>
<dbReference type="Gene3D" id="1.20.1250.20">
    <property type="entry name" value="MFS general substrate transporter like domains"/>
    <property type="match status" value="1"/>
</dbReference>
<dbReference type="InterPro" id="IPR022324">
    <property type="entry name" value="Bacilysin_exporter_BacE_put"/>
</dbReference>
<dbReference type="Proteomes" id="UP000831787">
    <property type="component" value="Chromosome"/>
</dbReference>
<evidence type="ECO:0000313" key="9">
    <source>
        <dbReference type="EMBL" id="UOQ42851.1"/>
    </source>
</evidence>
<keyword evidence="6 7" id="KW-0472">Membrane</keyword>
<protein>
    <submittedName>
        <fullName evidence="9">MFS transporter</fullName>
    </submittedName>
</protein>
<dbReference type="InterPro" id="IPR020846">
    <property type="entry name" value="MFS_dom"/>
</dbReference>
<keyword evidence="10" id="KW-1185">Reference proteome</keyword>
<dbReference type="PRINTS" id="PR01988">
    <property type="entry name" value="EXPORTERBACE"/>
</dbReference>
<feature type="transmembrane region" description="Helical" evidence="7">
    <location>
        <begin position="260"/>
        <end position="283"/>
    </location>
</feature>
<dbReference type="Pfam" id="PF07690">
    <property type="entry name" value="MFS_1"/>
    <property type="match status" value="1"/>
</dbReference>
<comment type="subcellular location">
    <subcellularLocation>
        <location evidence="1">Cell membrane</location>
        <topology evidence="1">Multi-pass membrane protein</topology>
    </subcellularLocation>
</comment>
<name>A0ABY4EL87_9BACI</name>
<keyword evidence="4 7" id="KW-0812">Transmembrane</keyword>
<evidence type="ECO:0000256" key="4">
    <source>
        <dbReference type="ARBA" id="ARBA00022692"/>
    </source>
</evidence>
<dbReference type="InterPro" id="IPR011701">
    <property type="entry name" value="MFS"/>
</dbReference>
<evidence type="ECO:0000259" key="8">
    <source>
        <dbReference type="PROSITE" id="PS50850"/>
    </source>
</evidence>
<feature type="transmembrane region" description="Helical" evidence="7">
    <location>
        <begin position="179"/>
        <end position="198"/>
    </location>
</feature>
<dbReference type="PANTHER" id="PTHR43266">
    <property type="entry name" value="MACROLIDE-EFFLUX PROTEIN"/>
    <property type="match status" value="1"/>
</dbReference>
<evidence type="ECO:0000313" key="10">
    <source>
        <dbReference type="Proteomes" id="UP000831787"/>
    </source>
</evidence>
<evidence type="ECO:0000256" key="2">
    <source>
        <dbReference type="ARBA" id="ARBA00022448"/>
    </source>
</evidence>
<dbReference type="EMBL" id="CP095073">
    <property type="protein sequence ID" value="UOQ42851.1"/>
    <property type="molecule type" value="Genomic_DNA"/>
</dbReference>